<evidence type="ECO:0000313" key="1">
    <source>
        <dbReference type="EMBL" id="QJA44470.1"/>
    </source>
</evidence>
<reference evidence="1" key="1">
    <citation type="submission" date="2020-03" db="EMBL/GenBank/DDBJ databases">
        <title>The deep terrestrial virosphere.</title>
        <authorList>
            <person name="Holmfeldt K."/>
            <person name="Nilsson E."/>
            <person name="Simone D."/>
            <person name="Lopez-Fernandez M."/>
            <person name="Wu X."/>
            <person name="de Brujin I."/>
            <person name="Lundin D."/>
            <person name="Andersson A."/>
            <person name="Bertilsson S."/>
            <person name="Dopson M."/>
        </authorList>
    </citation>
    <scope>NUCLEOTIDE SEQUENCE</scope>
    <source>
        <strain evidence="1">TM448A00108</strain>
        <strain evidence="2">TM448B01989</strain>
    </source>
</reference>
<organism evidence="1">
    <name type="scientific">viral metagenome</name>
    <dbReference type="NCBI Taxonomy" id="1070528"/>
    <lineage>
        <taxon>unclassified sequences</taxon>
        <taxon>metagenomes</taxon>
        <taxon>organismal metagenomes</taxon>
    </lineage>
</organism>
<accession>A0A6H1ZBA8</accession>
<evidence type="ECO:0000313" key="2">
    <source>
        <dbReference type="EMBL" id="QJI00541.1"/>
    </source>
</evidence>
<dbReference type="EMBL" id="MT144859">
    <property type="protein sequence ID" value="QJI00541.1"/>
    <property type="molecule type" value="Genomic_DNA"/>
</dbReference>
<name>A0A6H1ZBA8_9ZZZZ</name>
<proteinExistence type="predicted"/>
<dbReference type="EMBL" id="MT143976">
    <property type="protein sequence ID" value="QJA44470.1"/>
    <property type="molecule type" value="Genomic_DNA"/>
</dbReference>
<sequence>MSSTIKSRKARARKLQNWIAQQISDLLGITWGKDELIAPREMGQAGVDIRLIGEAKEKFNFAIEAKNSESWTLPSAISQAKDNQGDFENWMVVLKKNNMKPIVVLDAEEFFRIYKGHLNKNRHNGQIADKINGLGHMWKYPQQNEWIDGMLICDYCGCASDEIVAKQKCKGGK</sequence>
<gene>
    <name evidence="1" type="ORF">TM448A00108_0097</name>
    <name evidence="2" type="ORF">TM448B01989_0017</name>
</gene>
<protein>
    <submittedName>
        <fullName evidence="1">Uncharacterized protein</fullName>
    </submittedName>
</protein>
<dbReference type="AlphaFoldDB" id="A0A6H1ZBA8"/>